<gene>
    <name evidence="6" type="ORF">FC26_GL001915</name>
</gene>
<dbReference type="GO" id="GO:0030313">
    <property type="term" value="C:cell envelope"/>
    <property type="evidence" value="ECO:0007669"/>
    <property type="project" value="UniProtKB-SubCell"/>
</dbReference>
<evidence type="ECO:0000259" key="5">
    <source>
        <dbReference type="SMART" id="SM00062"/>
    </source>
</evidence>
<evidence type="ECO:0000256" key="3">
    <source>
        <dbReference type="ARBA" id="ARBA00022729"/>
    </source>
</evidence>
<dbReference type="PANTHER" id="PTHR35936">
    <property type="entry name" value="MEMBRANE-BOUND LYTIC MUREIN TRANSGLYCOSYLASE F"/>
    <property type="match status" value="1"/>
</dbReference>
<dbReference type="RefSeq" id="WP_057779297.1">
    <property type="nucleotide sequence ID" value="NZ_AYYY01000030.1"/>
</dbReference>
<comment type="caution">
    <text evidence="6">The sequence shown here is derived from an EMBL/GenBank/DDBJ whole genome shotgun (WGS) entry which is preliminary data.</text>
</comment>
<dbReference type="PATRIC" id="fig|1423813.3.peg.1944"/>
<protein>
    <recommendedName>
        <fullName evidence="5">Solute-binding protein family 3/N-terminal domain-containing protein</fullName>
    </recommendedName>
</protein>
<comment type="subcellular location">
    <subcellularLocation>
        <location evidence="1">Cell envelope</location>
    </subcellularLocation>
</comment>
<reference evidence="6 7" key="1">
    <citation type="journal article" date="2015" name="Genome Announc.">
        <title>Expanding the biotechnology potential of lactobacilli through comparative genomics of 213 strains and associated genera.</title>
        <authorList>
            <person name="Sun Z."/>
            <person name="Harris H.M."/>
            <person name="McCann A."/>
            <person name="Guo C."/>
            <person name="Argimon S."/>
            <person name="Zhang W."/>
            <person name="Yang X."/>
            <person name="Jeffery I.B."/>
            <person name="Cooney J.C."/>
            <person name="Kagawa T.F."/>
            <person name="Liu W."/>
            <person name="Song Y."/>
            <person name="Salvetti E."/>
            <person name="Wrobel A."/>
            <person name="Rasinkangas P."/>
            <person name="Parkhill J."/>
            <person name="Rea M.C."/>
            <person name="O'Sullivan O."/>
            <person name="Ritari J."/>
            <person name="Douillard F.P."/>
            <person name="Paul Ross R."/>
            <person name="Yang R."/>
            <person name="Briner A.E."/>
            <person name="Felis G.E."/>
            <person name="de Vos W.M."/>
            <person name="Barrangou R."/>
            <person name="Klaenhammer T.R."/>
            <person name="Caufield P.W."/>
            <person name="Cui Y."/>
            <person name="Zhang H."/>
            <person name="O'Toole P.W."/>
        </authorList>
    </citation>
    <scope>NUCLEOTIDE SEQUENCE [LARGE SCALE GENOMIC DNA]</scope>
    <source>
        <strain evidence="6 7">DSM 20634</strain>
    </source>
</reference>
<proteinExistence type="inferred from homology"/>
<dbReference type="Pfam" id="PF00497">
    <property type="entry name" value="SBP_bac_3"/>
    <property type="match status" value="1"/>
</dbReference>
<dbReference type="PROSITE" id="PS01039">
    <property type="entry name" value="SBP_BACTERIAL_3"/>
    <property type="match status" value="1"/>
</dbReference>
<dbReference type="AlphaFoldDB" id="A0A0R2A218"/>
<dbReference type="STRING" id="1423813.FC26_GL001915"/>
<dbReference type="Proteomes" id="UP000051733">
    <property type="component" value="Unassembled WGS sequence"/>
</dbReference>
<dbReference type="EMBL" id="AYYY01000030">
    <property type="protein sequence ID" value="KRM61233.1"/>
    <property type="molecule type" value="Genomic_DNA"/>
</dbReference>
<keyword evidence="7" id="KW-1185">Reference proteome</keyword>
<dbReference type="PANTHER" id="PTHR35936:SF19">
    <property type="entry name" value="AMINO-ACID-BINDING PROTEIN YXEM-RELATED"/>
    <property type="match status" value="1"/>
</dbReference>
<feature type="domain" description="Solute-binding protein family 3/N-terminal" evidence="5">
    <location>
        <begin position="36"/>
        <end position="256"/>
    </location>
</feature>
<dbReference type="InterPro" id="IPR018313">
    <property type="entry name" value="SBP_3_CS"/>
</dbReference>
<dbReference type="Gene3D" id="3.40.190.10">
    <property type="entry name" value="Periplasmic binding protein-like II"/>
    <property type="match status" value="2"/>
</dbReference>
<accession>A0A0R2A218</accession>
<dbReference type="InterPro" id="IPR001638">
    <property type="entry name" value="Solute-binding_3/MltF_N"/>
</dbReference>
<evidence type="ECO:0000256" key="2">
    <source>
        <dbReference type="ARBA" id="ARBA00010333"/>
    </source>
</evidence>
<keyword evidence="3" id="KW-0732">Signal</keyword>
<evidence type="ECO:0000256" key="1">
    <source>
        <dbReference type="ARBA" id="ARBA00004196"/>
    </source>
</evidence>
<organism evidence="6 7">
    <name type="scientific">Paucilactobacillus vaccinostercus DSM 20634</name>
    <dbReference type="NCBI Taxonomy" id="1423813"/>
    <lineage>
        <taxon>Bacteria</taxon>
        <taxon>Bacillati</taxon>
        <taxon>Bacillota</taxon>
        <taxon>Bacilli</taxon>
        <taxon>Lactobacillales</taxon>
        <taxon>Lactobacillaceae</taxon>
        <taxon>Paucilactobacillus</taxon>
    </lineage>
</organism>
<comment type="similarity">
    <text evidence="2 4">Belongs to the bacterial solute-binding protein 3 family.</text>
</comment>
<evidence type="ECO:0000313" key="7">
    <source>
        <dbReference type="Proteomes" id="UP000051733"/>
    </source>
</evidence>
<evidence type="ECO:0000313" key="6">
    <source>
        <dbReference type="EMBL" id="KRM61233.1"/>
    </source>
</evidence>
<dbReference type="SUPFAM" id="SSF53850">
    <property type="entry name" value="Periplasmic binding protein-like II"/>
    <property type="match status" value="1"/>
</dbReference>
<dbReference type="OrthoDB" id="8613538at2"/>
<evidence type="ECO:0000256" key="4">
    <source>
        <dbReference type="RuleBase" id="RU003744"/>
    </source>
</evidence>
<sequence length="260" mass="28563">MSKKRLGLGSIILGISAVTAFFVLAPQQNAQASKKTVTFGATGTSFPTSFKKNDKLTGFDVDVANTAAKRLGYKTKWVTADFDGLFGSIDNGKIDSVANDVAITKQRSDKYLFTSVYSYDATAVAVQKGSKFKNLKDLEGHKVAAVMGSNNIDALKKYDKKIIIKTYESRDQAYSALNSGHVSGMVNTRPILEATIKEKGLDWKVVKGSAKVNKIALPFKDDAHGKKLQKQFTKEINKMRKDGTLTKISKKYYGYDTTKE</sequence>
<name>A0A0R2A218_9LACO</name>
<dbReference type="SMART" id="SM00062">
    <property type="entry name" value="PBPb"/>
    <property type="match status" value="1"/>
</dbReference>